<dbReference type="Pfam" id="PF06851">
    <property type="entry name" value="DUF1247"/>
    <property type="match status" value="1"/>
</dbReference>
<protein>
    <recommendedName>
        <fullName evidence="3">Ac34-like protein</fullName>
    </recommendedName>
</protein>
<accession>Q80LS8</accession>
<organism evidence="1 2">
    <name type="scientific">Adoxophyes honmai nucleopolyhedrovirus</name>
    <dbReference type="NCBI Taxonomy" id="224399"/>
    <lineage>
        <taxon>Viruses</taxon>
        <taxon>Viruses incertae sedis</taxon>
        <taxon>Naldaviricetes</taxon>
        <taxon>Lefavirales</taxon>
        <taxon>Baculoviridae</taxon>
        <taxon>Alphabaculovirus</taxon>
        <taxon>Alphabaculovirus adhonmai</taxon>
    </lineage>
</organism>
<reference evidence="1 2" key="1">
    <citation type="journal article" date="2003" name="Virology">
        <title>Genome sequence and organization of a nucleopolyhedrovirus isolated from the smaller tea tortrix, Adoxophyes honmai.</title>
        <authorList>
            <person name="Nakai M."/>
            <person name="Goto C."/>
            <person name="Kang W."/>
            <person name="Shikata M."/>
            <person name="Luque T."/>
            <person name="Kunimi Y."/>
        </authorList>
    </citation>
    <scope>NUCLEOTIDE SEQUENCE [LARGE SCALE GENOMIC DNA]</scope>
    <source>
        <strain evidence="1 2">ADN001</strain>
    </source>
</reference>
<dbReference type="RefSeq" id="NP_818665.1">
    <property type="nucleotide sequence ID" value="NC_004690.1"/>
</dbReference>
<organismHost>
    <name type="scientific">Adoxophyes honmai</name>
    <name type="common">Smaller tea tortrix moth</name>
    <dbReference type="NCBI Taxonomy" id="85585"/>
</organismHost>
<sequence>MNEFRRDLQLHTERIVADSPIDPKSRLGDIIQYLAKHNLLLQRKKDENFDIKNDLEISDETKIYLNALQTEKMYHCRQCYYKNGTKCDFHAKYIFTNDEKNNYDEYINFLNSEMGIISFIELYYTYLGLDMWKITAQIMLKDLTGFETVTKLLRHYDYEVSDDADEPRVTPMDMDDDSCNEQ</sequence>
<evidence type="ECO:0000313" key="2">
    <source>
        <dbReference type="Proteomes" id="UP000232720"/>
    </source>
</evidence>
<name>Q80LS8_NPVAH</name>
<dbReference type="EMBL" id="AP006270">
    <property type="protein sequence ID" value="BAC67269.1"/>
    <property type="molecule type" value="Genomic_DNA"/>
</dbReference>
<dbReference type="Proteomes" id="UP000232720">
    <property type="component" value="Genome"/>
</dbReference>
<evidence type="ECO:0008006" key="3">
    <source>
        <dbReference type="Google" id="ProtNLM"/>
    </source>
</evidence>
<dbReference type="OrthoDB" id="16007at10239"/>
<keyword evidence="2" id="KW-1185">Reference proteome</keyword>
<evidence type="ECO:0000313" key="1">
    <source>
        <dbReference type="EMBL" id="BAC67269.1"/>
    </source>
</evidence>
<dbReference type="KEGG" id="vg:1485733"/>
<dbReference type="InterPro" id="IPR009657">
    <property type="entry name" value="Protein_Ac34"/>
</dbReference>
<proteinExistence type="predicted"/>
<dbReference type="GeneID" id="1485733"/>